<reference evidence="2" key="1">
    <citation type="submission" date="2022-09" db="EMBL/GenBank/DDBJ databases">
        <title>Fusarium specimens isolated from Avocado Roots.</title>
        <authorList>
            <person name="Stajich J."/>
            <person name="Roper C."/>
            <person name="Heimlech-Rivalta G."/>
        </authorList>
    </citation>
    <scope>NUCLEOTIDE SEQUENCE</scope>
    <source>
        <strain evidence="2">CF00095</strain>
    </source>
</reference>
<gene>
    <name evidence="2" type="ORF">NW768_008862</name>
</gene>
<feature type="compositionally biased region" description="Polar residues" evidence="1">
    <location>
        <begin position="230"/>
        <end position="239"/>
    </location>
</feature>
<accession>A0ABQ8R591</accession>
<sequence>MSFYFQPPIFGNYLLPAAPVTIPSRGSLVVLLPRTTYTPLYWQPAPVIATAPQYILTSNIRIKIIFHRAGTVLASNDAHYNYTPTRETVLANLAWWSKQHNLGDRIYSGQCTLYTTRSQYSTLSILPEVGLITPVDNVRRLSFADQLTANEFQLIMFQISTNSYGAFLLVDHAYVPLQVLARGSSDQSSSDNGTNDASSDLTDAAQTAPYSTRQASPAPAPPSSPKEPVNASNGNTGTETPPAPMDTEAGSSKGDDTDGTPGDIGGRGFKQPVVDESVNEEGTANV</sequence>
<dbReference type="Proteomes" id="UP001152024">
    <property type="component" value="Unassembled WGS sequence"/>
</dbReference>
<keyword evidence="3" id="KW-1185">Reference proteome</keyword>
<feature type="region of interest" description="Disordered" evidence="1">
    <location>
        <begin position="207"/>
        <end position="286"/>
    </location>
</feature>
<protein>
    <submittedName>
        <fullName evidence="2">Uncharacterized protein</fullName>
    </submittedName>
</protein>
<evidence type="ECO:0000313" key="3">
    <source>
        <dbReference type="Proteomes" id="UP001152024"/>
    </source>
</evidence>
<proteinExistence type="predicted"/>
<evidence type="ECO:0000256" key="1">
    <source>
        <dbReference type="SAM" id="MobiDB-lite"/>
    </source>
</evidence>
<dbReference type="EMBL" id="JAOQBH010000013">
    <property type="protein sequence ID" value="KAJ4127234.1"/>
    <property type="molecule type" value="Genomic_DNA"/>
</dbReference>
<name>A0ABQ8R591_FUSEQ</name>
<organism evidence="2 3">
    <name type="scientific">Fusarium equiseti</name>
    <name type="common">Fusarium scirpi</name>
    <dbReference type="NCBI Taxonomy" id="61235"/>
    <lineage>
        <taxon>Eukaryota</taxon>
        <taxon>Fungi</taxon>
        <taxon>Dikarya</taxon>
        <taxon>Ascomycota</taxon>
        <taxon>Pezizomycotina</taxon>
        <taxon>Sordariomycetes</taxon>
        <taxon>Hypocreomycetidae</taxon>
        <taxon>Hypocreales</taxon>
        <taxon>Nectriaceae</taxon>
        <taxon>Fusarium</taxon>
        <taxon>Fusarium incarnatum-equiseti species complex</taxon>
    </lineage>
</organism>
<evidence type="ECO:0000313" key="2">
    <source>
        <dbReference type="EMBL" id="KAJ4127234.1"/>
    </source>
</evidence>
<comment type="caution">
    <text evidence="2">The sequence shown here is derived from an EMBL/GenBank/DDBJ whole genome shotgun (WGS) entry which is preliminary data.</text>
</comment>